<keyword evidence="2" id="KW-1185">Reference proteome</keyword>
<evidence type="ECO:0000313" key="1">
    <source>
        <dbReference type="EMBL" id="WWY23668.1"/>
    </source>
</evidence>
<protein>
    <submittedName>
        <fullName evidence="1">Uncharacterized protein</fullName>
    </submittedName>
</protein>
<reference evidence="1 2" key="1">
    <citation type="submission" date="2024-03" db="EMBL/GenBank/DDBJ databases">
        <title>Pseudomonas juntendi.</title>
        <authorList>
            <person name="Liu Y."/>
        </authorList>
    </citation>
    <scope>NUCLEOTIDE SEQUENCE [LARGE SCALE GENOMIC DNA]</scope>
    <source>
        <strain evidence="1 2">L4046hy</strain>
        <plasmid evidence="1 2">pL4046hy</plasmid>
    </source>
</reference>
<proteinExistence type="predicted"/>
<accession>A0ABZ2JME2</accession>
<organism evidence="1 2">
    <name type="scientific">Pseudomonas juntendi</name>
    <dbReference type="NCBI Taxonomy" id="2666183"/>
    <lineage>
        <taxon>Bacteria</taxon>
        <taxon>Pseudomonadati</taxon>
        <taxon>Pseudomonadota</taxon>
        <taxon>Gammaproteobacteria</taxon>
        <taxon>Pseudomonadales</taxon>
        <taxon>Pseudomonadaceae</taxon>
        <taxon>Pseudomonas</taxon>
    </lineage>
</organism>
<name>A0ABZ2JME2_9PSED</name>
<geneLocation type="plasmid" evidence="1 2">
    <name>pL4046hy</name>
</geneLocation>
<dbReference type="EMBL" id="CP146692">
    <property type="protein sequence ID" value="WWY23668.1"/>
    <property type="molecule type" value="Genomic_DNA"/>
</dbReference>
<evidence type="ECO:0000313" key="2">
    <source>
        <dbReference type="Proteomes" id="UP001375228"/>
    </source>
</evidence>
<dbReference type="Proteomes" id="UP001375228">
    <property type="component" value="Plasmid pL4046hy"/>
</dbReference>
<gene>
    <name evidence="1" type="ORF">V9385_26870</name>
</gene>
<sequence>MPVRTSPIFFGTGRISPIKSALDLAFTPPKQGLEGHIPDDQITSSGDSRGSYITDASRISPMRFFFTRLGSYIADFLIRISPTVRSYIADAGFRISPTHEAFGSPDIQGQSW</sequence>
<dbReference type="RefSeq" id="WP_134630141.1">
    <property type="nucleotide sequence ID" value="NZ_CP146692.1"/>
</dbReference>
<keyword evidence="1" id="KW-0614">Plasmid</keyword>